<sequence>MGNVTDSVAARFTFFPPDPPTYDVRREENGRLLLSGLSGEKFRSFFLGNSFERHVYSIDGVHRASFAPLRPSCPQSL</sequence>
<comment type="caution">
    <text evidence="1">The sequence shown here is derived from an EMBL/GenBank/DDBJ whole genome shotgun (WGS) entry which is preliminary data.</text>
</comment>
<evidence type="ECO:0000313" key="2">
    <source>
        <dbReference type="Proteomes" id="UP000607653"/>
    </source>
</evidence>
<dbReference type="Proteomes" id="UP000607653">
    <property type="component" value="Unassembled WGS sequence"/>
</dbReference>
<dbReference type="AlphaFoldDB" id="A0A822YS60"/>
<keyword evidence="2" id="KW-1185">Reference proteome</keyword>
<reference evidence="1 2" key="1">
    <citation type="journal article" date="2020" name="Mol. Biol. Evol.">
        <title>Distinct Expression and Methylation Patterns for Genes with Different Fates following a Single Whole-Genome Duplication in Flowering Plants.</title>
        <authorList>
            <person name="Shi T."/>
            <person name="Rahmani R.S."/>
            <person name="Gugger P.F."/>
            <person name="Wang M."/>
            <person name="Li H."/>
            <person name="Zhang Y."/>
            <person name="Li Z."/>
            <person name="Wang Q."/>
            <person name="Van de Peer Y."/>
            <person name="Marchal K."/>
            <person name="Chen J."/>
        </authorList>
    </citation>
    <scope>NUCLEOTIDE SEQUENCE [LARGE SCALE GENOMIC DNA]</scope>
    <source>
        <tissue evidence="1">Leaf</tissue>
    </source>
</reference>
<protein>
    <submittedName>
        <fullName evidence="1">Uncharacterized protein</fullName>
    </submittedName>
</protein>
<proteinExistence type="predicted"/>
<dbReference type="EMBL" id="DUZY01000004">
    <property type="protein sequence ID" value="DAD35492.1"/>
    <property type="molecule type" value="Genomic_DNA"/>
</dbReference>
<evidence type="ECO:0000313" key="1">
    <source>
        <dbReference type="EMBL" id="DAD35492.1"/>
    </source>
</evidence>
<name>A0A822YS60_NELNU</name>
<accession>A0A822YS60</accession>
<organism evidence="1 2">
    <name type="scientific">Nelumbo nucifera</name>
    <name type="common">Sacred lotus</name>
    <dbReference type="NCBI Taxonomy" id="4432"/>
    <lineage>
        <taxon>Eukaryota</taxon>
        <taxon>Viridiplantae</taxon>
        <taxon>Streptophyta</taxon>
        <taxon>Embryophyta</taxon>
        <taxon>Tracheophyta</taxon>
        <taxon>Spermatophyta</taxon>
        <taxon>Magnoliopsida</taxon>
        <taxon>Proteales</taxon>
        <taxon>Nelumbonaceae</taxon>
        <taxon>Nelumbo</taxon>
    </lineage>
</organism>
<gene>
    <name evidence="1" type="ORF">HUJ06_006132</name>
</gene>